<proteinExistence type="predicted"/>
<dbReference type="PANTHER" id="PTHR46551">
    <property type="entry name" value="SAP DOMAIN-CONTAINING RIBONUCLEOPROTEIN"/>
    <property type="match status" value="1"/>
</dbReference>
<reference evidence="3 4" key="1">
    <citation type="submission" date="2018-02" db="EMBL/GenBank/DDBJ databases">
        <title>Genome sequence of the basidiomycete white-rot fungus Phlebia centrifuga.</title>
        <authorList>
            <person name="Granchi Z."/>
            <person name="Peng M."/>
            <person name="de Vries R.P."/>
            <person name="Hilden K."/>
            <person name="Makela M.R."/>
            <person name="Grigoriev I."/>
            <person name="Riley R."/>
        </authorList>
    </citation>
    <scope>NUCLEOTIDE SEQUENCE [LARGE SCALE GENOMIC DNA]</scope>
    <source>
        <strain evidence="3 4">FBCC195</strain>
    </source>
</reference>
<dbReference type="PANTHER" id="PTHR46551:SF1">
    <property type="entry name" value="SAP DOMAIN-CONTAINING RIBONUCLEOPROTEIN"/>
    <property type="match status" value="1"/>
</dbReference>
<evidence type="ECO:0000313" key="3">
    <source>
        <dbReference type="EMBL" id="PSS37883.1"/>
    </source>
</evidence>
<feature type="compositionally biased region" description="Low complexity" evidence="2">
    <location>
        <begin position="151"/>
        <end position="168"/>
    </location>
</feature>
<dbReference type="STRING" id="98765.A0A2R6S6L2"/>
<gene>
    <name evidence="3" type="ORF">PHLCEN_2v351</name>
</gene>
<evidence type="ECO:0000256" key="1">
    <source>
        <dbReference type="ARBA" id="ARBA00022553"/>
    </source>
</evidence>
<keyword evidence="1" id="KW-0597">Phosphoprotein</keyword>
<dbReference type="Proteomes" id="UP000186601">
    <property type="component" value="Unassembled WGS sequence"/>
</dbReference>
<evidence type="ECO:0000256" key="2">
    <source>
        <dbReference type="SAM" id="MobiDB-lite"/>
    </source>
</evidence>
<keyword evidence="4" id="KW-1185">Reference proteome</keyword>
<feature type="compositionally biased region" description="Polar residues" evidence="2">
    <location>
        <begin position="184"/>
        <end position="198"/>
    </location>
</feature>
<dbReference type="InterPro" id="IPR052240">
    <property type="entry name" value="SAP_domain_ribonucleoprotein"/>
</dbReference>
<dbReference type="OrthoDB" id="445357at2759"/>
<dbReference type="GO" id="GO:0016973">
    <property type="term" value="P:poly(A)+ mRNA export from nucleus"/>
    <property type="evidence" value="ECO:0007669"/>
    <property type="project" value="TreeGrafter"/>
</dbReference>
<sequence length="247" mass="26120">MESKLKALKVVDLKDILARAQVSITSKANKSDLIAKILASPAALNVYKEQHDPKTALVSKPAVPSPSEDEQQPEAPPQDAAVPYAPSSPPKSVSSTARVPVMAAHRAPLQTVPPIIAAPPPTTPQTAEAEDHELAKRKARAARFNIPLVDPSAAKPASKTASKAAKPSTIDDAEALASRAARFGTQTTKDALKNGTTRGNKRSAPEGPVDPEEEERRRKRAERFGLAAVSPGAHSANRMLNVAHRTA</sequence>
<protein>
    <submittedName>
        <fullName evidence="3">Uncharacterized protein</fullName>
    </submittedName>
</protein>
<comment type="caution">
    <text evidence="3">The sequence shown here is derived from an EMBL/GenBank/DDBJ whole genome shotgun (WGS) entry which is preliminary data.</text>
</comment>
<accession>A0A2R6S6L2</accession>
<dbReference type="GO" id="GO:0005634">
    <property type="term" value="C:nucleus"/>
    <property type="evidence" value="ECO:0007669"/>
    <property type="project" value="TreeGrafter"/>
</dbReference>
<name>A0A2R6S6L2_9APHY</name>
<dbReference type="EMBL" id="MLYV02000029">
    <property type="protein sequence ID" value="PSS37883.1"/>
    <property type="molecule type" value="Genomic_DNA"/>
</dbReference>
<organism evidence="3 4">
    <name type="scientific">Hermanssonia centrifuga</name>
    <dbReference type="NCBI Taxonomy" id="98765"/>
    <lineage>
        <taxon>Eukaryota</taxon>
        <taxon>Fungi</taxon>
        <taxon>Dikarya</taxon>
        <taxon>Basidiomycota</taxon>
        <taxon>Agaricomycotina</taxon>
        <taxon>Agaricomycetes</taxon>
        <taxon>Polyporales</taxon>
        <taxon>Meruliaceae</taxon>
        <taxon>Hermanssonia</taxon>
    </lineage>
</organism>
<dbReference type="AlphaFoldDB" id="A0A2R6S6L2"/>
<evidence type="ECO:0000313" key="4">
    <source>
        <dbReference type="Proteomes" id="UP000186601"/>
    </source>
</evidence>
<feature type="region of interest" description="Disordered" evidence="2">
    <location>
        <begin position="52"/>
        <end position="247"/>
    </location>
</feature>